<sequence length="114" mass="12665">MKIAVTARGAGLGAWLDPVFEEARQLLVVDESDRFTAWNTPPDSHDPEGEDRIRWLVDEGANVLVTGRCSEKTYRRLREAGIRVLRGDEGAVLQVVEAARRGELAPLDPGEEIR</sequence>
<protein>
    <submittedName>
        <fullName evidence="2">Dinitrogenase iron-molybdenum cofactor biosynthesis protein</fullName>
    </submittedName>
</protein>
<evidence type="ECO:0000313" key="2">
    <source>
        <dbReference type="EMBL" id="AEJ61444.1"/>
    </source>
</evidence>
<dbReference type="RefSeq" id="WP_014624789.1">
    <property type="nucleotide sequence ID" value="NC_017583.1"/>
</dbReference>
<dbReference type="Proteomes" id="UP000007254">
    <property type="component" value="Chromosome"/>
</dbReference>
<organism evidence="2 3">
    <name type="scientific">Winmispira thermophila (strain ATCC 700085 / DSM 6578 / Z-1203)</name>
    <name type="common">Spirochaeta thermophila</name>
    <dbReference type="NCBI Taxonomy" id="869211"/>
    <lineage>
        <taxon>Bacteria</taxon>
        <taxon>Pseudomonadati</taxon>
        <taxon>Spirochaetota</taxon>
        <taxon>Spirochaetia</taxon>
        <taxon>Winmispirales</taxon>
        <taxon>Winmispiraceae</taxon>
        <taxon>Winmispira</taxon>
    </lineage>
</organism>
<proteinExistence type="predicted"/>
<evidence type="ECO:0000313" key="3">
    <source>
        <dbReference type="Proteomes" id="UP000007254"/>
    </source>
</evidence>
<accession>G0GE91</accession>
<dbReference type="Gene3D" id="3.30.420.130">
    <property type="entry name" value="Dinitrogenase iron-molybdenum cofactor biosynthesis domain"/>
    <property type="match status" value="1"/>
</dbReference>
<dbReference type="InterPro" id="IPR003731">
    <property type="entry name" value="Di-Nase_FeMo-co_biosynth"/>
</dbReference>
<evidence type="ECO:0000259" key="1">
    <source>
        <dbReference type="Pfam" id="PF02579"/>
    </source>
</evidence>
<name>G0GE91_WINT7</name>
<dbReference type="SUPFAM" id="SSF53146">
    <property type="entry name" value="Nitrogenase accessory factor-like"/>
    <property type="match status" value="1"/>
</dbReference>
<dbReference type="HOGENOM" id="CLU_104194_0_0_12"/>
<dbReference type="OrthoDB" id="9807451at2"/>
<dbReference type="EMBL" id="CP002903">
    <property type="protein sequence ID" value="AEJ61444.1"/>
    <property type="molecule type" value="Genomic_DNA"/>
</dbReference>
<dbReference type="Pfam" id="PF02579">
    <property type="entry name" value="Nitro_FeMo-Co"/>
    <property type="match status" value="1"/>
</dbReference>
<dbReference type="KEGG" id="stq:Spith_1172"/>
<keyword evidence="3" id="KW-1185">Reference proteome</keyword>
<dbReference type="STRING" id="869211.Spith_1172"/>
<reference evidence="2 3" key="1">
    <citation type="submission" date="2011-06" db="EMBL/GenBank/DDBJ databases">
        <title>The complete genome of Spirochaeta thermophila DSM 6578.</title>
        <authorList>
            <consortium name="US DOE Joint Genome Institute (JGI-PGF)"/>
            <person name="Lucas S."/>
            <person name="Lapidus A."/>
            <person name="Bruce D."/>
            <person name="Goodwin L."/>
            <person name="Pitluck S."/>
            <person name="Peters L."/>
            <person name="Kyrpides N."/>
            <person name="Mavromatis K."/>
            <person name="Ivanova N."/>
            <person name="Mikailova N."/>
            <person name="Pagani I."/>
            <person name="Chertkov O."/>
            <person name="Detter J.C."/>
            <person name="Tapia R."/>
            <person name="Han C."/>
            <person name="Land M."/>
            <person name="Hauser L."/>
            <person name="Markowitz V."/>
            <person name="Cheng J.-F."/>
            <person name="Hugenholtz P."/>
            <person name="Woyke T."/>
            <person name="Wu D."/>
            <person name="Spring S."/>
            <person name="Merkhoffer B."/>
            <person name="Schneider S."/>
            <person name="Klenk H.-P."/>
            <person name="Eisen J.A."/>
        </authorList>
    </citation>
    <scope>NUCLEOTIDE SEQUENCE [LARGE SCALE GENOMIC DNA]</scope>
    <source>
        <strain evidence="3">ATCC 700085 / DSM 6578 / Z-1203</strain>
    </source>
</reference>
<dbReference type="InterPro" id="IPR036105">
    <property type="entry name" value="DiNase_FeMo-co_biosyn_sf"/>
</dbReference>
<dbReference type="AlphaFoldDB" id="G0GE91"/>
<gene>
    <name evidence="2" type="ordered locus">Spith_1172</name>
</gene>
<feature type="domain" description="Dinitrogenase iron-molybdenum cofactor biosynthesis" evidence="1">
    <location>
        <begin position="16"/>
        <end position="99"/>
    </location>
</feature>